<dbReference type="EMBL" id="AGNK02001442">
    <property type="status" value="NOT_ANNOTATED_CDS"/>
    <property type="molecule type" value="Genomic_DNA"/>
</dbReference>
<accession>K3ZFP9</accession>
<dbReference type="Gramene" id="KQL13266">
    <property type="protein sequence ID" value="KQL13266"/>
    <property type="gene ID" value="SETIT_025401mg"/>
</dbReference>
<dbReference type="AlphaFoldDB" id="K3ZFP9"/>
<sequence>MHGAATTCASCSLEIAAGPSGAAWRPGRGASAGS</sequence>
<keyword evidence="2" id="KW-1185">Reference proteome</keyword>
<dbReference type="HOGENOM" id="CLU_3377921_0_0_1"/>
<name>K3ZFP9_SETIT</name>
<dbReference type="Proteomes" id="UP000004995">
    <property type="component" value="Unassembled WGS sequence"/>
</dbReference>
<reference evidence="1" key="2">
    <citation type="submission" date="2018-08" db="UniProtKB">
        <authorList>
            <consortium name="EnsemblPlants"/>
        </authorList>
    </citation>
    <scope>IDENTIFICATION</scope>
    <source>
        <strain evidence="1">Yugu1</strain>
    </source>
</reference>
<protein>
    <submittedName>
        <fullName evidence="1">Uncharacterized protein</fullName>
    </submittedName>
</protein>
<dbReference type="EnsemblPlants" id="KQL13266">
    <property type="protein sequence ID" value="KQL13266"/>
    <property type="gene ID" value="SETIT_025401mg"/>
</dbReference>
<evidence type="ECO:0000313" key="2">
    <source>
        <dbReference type="Proteomes" id="UP000004995"/>
    </source>
</evidence>
<evidence type="ECO:0000313" key="1">
    <source>
        <dbReference type="EnsemblPlants" id="KQL13266"/>
    </source>
</evidence>
<organism evidence="1 2">
    <name type="scientific">Setaria italica</name>
    <name type="common">Foxtail millet</name>
    <name type="synonym">Panicum italicum</name>
    <dbReference type="NCBI Taxonomy" id="4555"/>
    <lineage>
        <taxon>Eukaryota</taxon>
        <taxon>Viridiplantae</taxon>
        <taxon>Streptophyta</taxon>
        <taxon>Embryophyta</taxon>
        <taxon>Tracheophyta</taxon>
        <taxon>Spermatophyta</taxon>
        <taxon>Magnoliopsida</taxon>
        <taxon>Liliopsida</taxon>
        <taxon>Poales</taxon>
        <taxon>Poaceae</taxon>
        <taxon>PACMAD clade</taxon>
        <taxon>Panicoideae</taxon>
        <taxon>Panicodae</taxon>
        <taxon>Paniceae</taxon>
        <taxon>Cenchrinae</taxon>
        <taxon>Setaria</taxon>
    </lineage>
</organism>
<dbReference type="InParanoid" id="K3ZFP9"/>
<reference evidence="2" key="1">
    <citation type="journal article" date="2012" name="Nat. Biotechnol.">
        <title>Reference genome sequence of the model plant Setaria.</title>
        <authorList>
            <person name="Bennetzen J.L."/>
            <person name="Schmutz J."/>
            <person name="Wang H."/>
            <person name="Percifield R."/>
            <person name="Hawkins J."/>
            <person name="Pontaroli A.C."/>
            <person name="Estep M."/>
            <person name="Feng L."/>
            <person name="Vaughn J.N."/>
            <person name="Grimwood J."/>
            <person name="Jenkins J."/>
            <person name="Barry K."/>
            <person name="Lindquist E."/>
            <person name="Hellsten U."/>
            <person name="Deshpande S."/>
            <person name="Wang X."/>
            <person name="Wu X."/>
            <person name="Mitros T."/>
            <person name="Triplett J."/>
            <person name="Yang X."/>
            <person name="Ye C.Y."/>
            <person name="Mauro-Herrera M."/>
            <person name="Wang L."/>
            <person name="Li P."/>
            <person name="Sharma M."/>
            <person name="Sharma R."/>
            <person name="Ronald P.C."/>
            <person name="Panaud O."/>
            <person name="Kellogg E.A."/>
            <person name="Brutnell T.P."/>
            <person name="Doust A.N."/>
            <person name="Tuskan G.A."/>
            <person name="Rokhsar D."/>
            <person name="Devos K.M."/>
        </authorList>
    </citation>
    <scope>NUCLEOTIDE SEQUENCE [LARGE SCALE GENOMIC DNA]</scope>
    <source>
        <strain evidence="2">cv. Yugu1</strain>
    </source>
</reference>
<proteinExistence type="predicted"/>